<evidence type="ECO:0000313" key="4">
    <source>
        <dbReference type="Proteomes" id="UP000054350"/>
    </source>
</evidence>
<dbReference type="CDD" id="cd22265">
    <property type="entry name" value="UDM1_RNF168"/>
    <property type="match status" value="1"/>
</dbReference>
<dbReference type="VEuPathDB" id="FungiDB:AMAG_00345"/>
<feature type="compositionally biased region" description="Low complexity" evidence="2">
    <location>
        <begin position="115"/>
        <end position="129"/>
    </location>
</feature>
<dbReference type="eggNOG" id="ENOG502SC03">
    <property type="taxonomic scope" value="Eukaryota"/>
</dbReference>
<reference evidence="3 4" key="1">
    <citation type="submission" date="2009-11" db="EMBL/GenBank/DDBJ databases">
        <title>Annotation of Allomyces macrogynus ATCC 38327.</title>
        <authorList>
            <consortium name="The Broad Institute Genome Sequencing Platform"/>
            <person name="Russ C."/>
            <person name="Cuomo C."/>
            <person name="Burger G."/>
            <person name="Gray M.W."/>
            <person name="Holland P.W.H."/>
            <person name="King N."/>
            <person name="Lang F.B.F."/>
            <person name="Roger A.J."/>
            <person name="Ruiz-Trillo I."/>
            <person name="Young S.K."/>
            <person name="Zeng Q."/>
            <person name="Gargeya S."/>
            <person name="Fitzgerald M."/>
            <person name="Haas B."/>
            <person name="Abouelleil A."/>
            <person name="Alvarado L."/>
            <person name="Arachchi H.M."/>
            <person name="Berlin A."/>
            <person name="Chapman S.B."/>
            <person name="Gearin G."/>
            <person name="Goldberg J."/>
            <person name="Griggs A."/>
            <person name="Gujja S."/>
            <person name="Hansen M."/>
            <person name="Heiman D."/>
            <person name="Howarth C."/>
            <person name="Larimer J."/>
            <person name="Lui A."/>
            <person name="MacDonald P.J.P."/>
            <person name="McCowen C."/>
            <person name="Montmayeur A."/>
            <person name="Murphy C."/>
            <person name="Neiman D."/>
            <person name="Pearson M."/>
            <person name="Priest M."/>
            <person name="Roberts A."/>
            <person name="Saif S."/>
            <person name="Shea T."/>
            <person name="Sisk P."/>
            <person name="Stolte C."/>
            <person name="Sykes S."/>
            <person name="Wortman J."/>
            <person name="Nusbaum C."/>
            <person name="Birren B."/>
        </authorList>
    </citation>
    <scope>NUCLEOTIDE SEQUENCE [LARGE SCALE GENOMIC DNA]</scope>
    <source>
        <strain evidence="3 4">ATCC 38327</strain>
    </source>
</reference>
<dbReference type="EMBL" id="GG745328">
    <property type="protein sequence ID" value="KNE54368.1"/>
    <property type="molecule type" value="Genomic_DNA"/>
</dbReference>
<feature type="coiled-coil region" evidence="1">
    <location>
        <begin position="340"/>
        <end position="388"/>
    </location>
</feature>
<evidence type="ECO:0000256" key="1">
    <source>
        <dbReference type="SAM" id="Coils"/>
    </source>
</evidence>
<dbReference type="Gene3D" id="2.130.10.10">
    <property type="entry name" value="YVTN repeat-like/Quinoprotein amine dehydrogenase"/>
    <property type="match status" value="2"/>
</dbReference>
<dbReference type="Proteomes" id="UP000054350">
    <property type="component" value="Unassembled WGS sequence"/>
</dbReference>
<dbReference type="InterPro" id="IPR036322">
    <property type="entry name" value="WD40_repeat_dom_sf"/>
</dbReference>
<keyword evidence="1" id="KW-0175">Coiled coil</keyword>
<sequence length="836" mass="89769">MTGQPVEVPSRPTDARRRLIARVPAAAVSSHSADNMPPQTPPPPSAARPPSRTTMLFVIDSSDDEAYDVKPIVTPPQARAAPPRTSTGHRHHGGHASSASARTESPARTLADLRPPSSSSSSASASTPAKHIRFTENSSPPMPPPPQPPRERRASQGGRAGMGQPGTPSTHALPQRPPYGPDAATPGSSSSSVAGSDSGKRRRGSAQGYDEQAPAAKRSHVLKQQQQQPLPKQQQKQHQQRHQEHRQQRQPHPKSASASTASIPAAVPAPKAESFTIGLREITPPRAPHAVTPPSLVPAVPIVDTAAAAARQAAAQAAAHAASHAAEESAAAAKAMWTRIEGIMQTIQLQSDRLKQLTEQMKQLEMERVALEQERAKANDDLQRQLAEYHAIKPVRIPVITPAPAPPPPAPVPPPAVVVAPAIAAVAARPKIAPATRPAAMVAASPELPAAVLHSAAPAPGAANPAVLVRPQKVQIKSTEQISRIATRVPRALIVNPVGPAECAITAHQDGGIRFFDLSTKEHVANIAATALRHSKVESMAALGASHLIMANTEKDSKQKLTLVHVHDYAKPTFRATTHAFSYDMHDSYVSAVAADRNQALRFVTSGIRDKKTYLWQLDTAGVGGSGDDDLPAELAFRTHYKLFQVPVHHTARVQAQSLTGADLWTGGADGRLHWYDLDADRLRWSFQLRAQRITQILESSVDANLLVIALAAQESQFAVCDKRLVDRSDFRRCVTGTFGVVTDKNMSAYTTCALDPYDAHYFAAGAEHAAVNLWDLRYVAAHYRAANQQMDRFVHPTQTVQGLHRENRVSAVAFAPHRRMLLSLGFDHGLGFVSL</sequence>
<protein>
    <submittedName>
        <fullName evidence="3">Uncharacterized protein</fullName>
    </submittedName>
</protein>
<evidence type="ECO:0000313" key="3">
    <source>
        <dbReference type="EMBL" id="KNE54368.1"/>
    </source>
</evidence>
<organism evidence="3 4">
    <name type="scientific">Allomyces macrogynus (strain ATCC 38327)</name>
    <name type="common">Allomyces javanicus var. macrogynus</name>
    <dbReference type="NCBI Taxonomy" id="578462"/>
    <lineage>
        <taxon>Eukaryota</taxon>
        <taxon>Fungi</taxon>
        <taxon>Fungi incertae sedis</taxon>
        <taxon>Blastocladiomycota</taxon>
        <taxon>Blastocladiomycetes</taxon>
        <taxon>Blastocladiales</taxon>
        <taxon>Blastocladiaceae</taxon>
        <taxon>Allomyces</taxon>
    </lineage>
</organism>
<gene>
    <name evidence="3" type="ORF">AMAG_00345</name>
</gene>
<feature type="compositionally biased region" description="Pro residues" evidence="2">
    <location>
        <begin position="38"/>
        <end position="47"/>
    </location>
</feature>
<evidence type="ECO:0000256" key="2">
    <source>
        <dbReference type="SAM" id="MobiDB-lite"/>
    </source>
</evidence>
<dbReference type="OrthoDB" id="1897642at2759"/>
<name>A0A0L0RVM3_ALLM3</name>
<reference evidence="4" key="2">
    <citation type="submission" date="2009-11" db="EMBL/GenBank/DDBJ databases">
        <title>The Genome Sequence of Allomyces macrogynus strain ATCC 38327.</title>
        <authorList>
            <consortium name="The Broad Institute Genome Sequencing Platform"/>
            <person name="Russ C."/>
            <person name="Cuomo C."/>
            <person name="Shea T."/>
            <person name="Young S.K."/>
            <person name="Zeng Q."/>
            <person name="Koehrsen M."/>
            <person name="Haas B."/>
            <person name="Borodovsky M."/>
            <person name="Guigo R."/>
            <person name="Alvarado L."/>
            <person name="Berlin A."/>
            <person name="Borenstein D."/>
            <person name="Chen Z."/>
            <person name="Engels R."/>
            <person name="Freedman E."/>
            <person name="Gellesch M."/>
            <person name="Goldberg J."/>
            <person name="Griggs A."/>
            <person name="Gujja S."/>
            <person name="Heiman D."/>
            <person name="Hepburn T."/>
            <person name="Howarth C."/>
            <person name="Jen D."/>
            <person name="Larson L."/>
            <person name="Lewis B."/>
            <person name="Mehta T."/>
            <person name="Park D."/>
            <person name="Pearson M."/>
            <person name="Roberts A."/>
            <person name="Saif S."/>
            <person name="Shenoy N."/>
            <person name="Sisk P."/>
            <person name="Stolte C."/>
            <person name="Sykes S."/>
            <person name="Walk T."/>
            <person name="White J."/>
            <person name="Yandava C."/>
            <person name="Burger G."/>
            <person name="Gray M.W."/>
            <person name="Holland P.W.H."/>
            <person name="King N."/>
            <person name="Lang F.B.F."/>
            <person name="Roger A.J."/>
            <person name="Ruiz-Trillo I."/>
            <person name="Lander E."/>
            <person name="Nusbaum C."/>
        </authorList>
    </citation>
    <scope>NUCLEOTIDE SEQUENCE [LARGE SCALE GENOMIC DNA]</scope>
    <source>
        <strain evidence="4">ATCC 38327</strain>
    </source>
</reference>
<feature type="compositionally biased region" description="Low complexity" evidence="2">
    <location>
        <begin position="223"/>
        <end position="237"/>
    </location>
</feature>
<feature type="compositionally biased region" description="Low complexity" evidence="2">
    <location>
        <begin position="187"/>
        <end position="197"/>
    </location>
</feature>
<proteinExistence type="predicted"/>
<feature type="region of interest" description="Disordered" evidence="2">
    <location>
        <begin position="23"/>
        <end position="269"/>
    </location>
</feature>
<feature type="compositionally biased region" description="Low complexity" evidence="2">
    <location>
        <begin position="253"/>
        <end position="269"/>
    </location>
</feature>
<dbReference type="InterPro" id="IPR015943">
    <property type="entry name" value="WD40/YVTN_repeat-like_dom_sf"/>
</dbReference>
<dbReference type="AlphaFoldDB" id="A0A0L0RVM3"/>
<keyword evidence="4" id="KW-1185">Reference proteome</keyword>
<dbReference type="OMA" id="GFESICA"/>
<dbReference type="SUPFAM" id="SSF50978">
    <property type="entry name" value="WD40 repeat-like"/>
    <property type="match status" value="1"/>
</dbReference>
<feature type="compositionally biased region" description="Low complexity" evidence="2">
    <location>
        <begin position="75"/>
        <end position="86"/>
    </location>
</feature>
<dbReference type="STRING" id="578462.A0A0L0RVM3"/>
<accession>A0A0L0RVM3</accession>